<feature type="domain" description="Serine aminopeptidase S33" evidence="2">
    <location>
        <begin position="59"/>
        <end position="308"/>
    </location>
</feature>
<dbReference type="HOGENOM" id="CLU_026209_10_1_6"/>
<evidence type="ECO:0000256" key="1">
    <source>
        <dbReference type="SAM" id="MobiDB-lite"/>
    </source>
</evidence>
<evidence type="ECO:0000313" key="3">
    <source>
        <dbReference type="EMBL" id="ACJ31696.1"/>
    </source>
</evidence>
<evidence type="ECO:0000259" key="2">
    <source>
        <dbReference type="Pfam" id="PF12146"/>
    </source>
</evidence>
<feature type="region of interest" description="Disordered" evidence="1">
    <location>
        <begin position="1"/>
        <end position="21"/>
    </location>
</feature>
<dbReference type="KEGG" id="swp:swp_5081"/>
<dbReference type="InterPro" id="IPR051044">
    <property type="entry name" value="MAG_DAG_Lipase"/>
</dbReference>
<name>B8CVM0_SHEPW</name>
<evidence type="ECO:0000313" key="4">
    <source>
        <dbReference type="Proteomes" id="UP000000753"/>
    </source>
</evidence>
<dbReference type="ESTHER" id="shepw-b8cvm0">
    <property type="family name" value="Monoglyceridelipase_lysophospholip"/>
</dbReference>
<dbReference type="InterPro" id="IPR022742">
    <property type="entry name" value="Hydrolase_4"/>
</dbReference>
<dbReference type="Gene3D" id="3.40.50.1820">
    <property type="entry name" value="alpha/beta hydrolase"/>
    <property type="match status" value="1"/>
</dbReference>
<dbReference type="SUPFAM" id="SSF53474">
    <property type="entry name" value="alpha/beta-Hydrolases"/>
    <property type="match status" value="1"/>
</dbReference>
<dbReference type="OrthoDB" id="9788260at2"/>
<gene>
    <name evidence="3" type="ordered locus">swp_5081</name>
</gene>
<organism evidence="3 4">
    <name type="scientific">Shewanella piezotolerans (strain WP3 / JCM 13877)</name>
    <dbReference type="NCBI Taxonomy" id="225849"/>
    <lineage>
        <taxon>Bacteria</taxon>
        <taxon>Pseudomonadati</taxon>
        <taxon>Pseudomonadota</taxon>
        <taxon>Gammaproteobacteria</taxon>
        <taxon>Alteromonadales</taxon>
        <taxon>Shewanellaceae</taxon>
        <taxon>Shewanella</taxon>
    </lineage>
</organism>
<dbReference type="Pfam" id="PF12146">
    <property type="entry name" value="Hydrolase_4"/>
    <property type="match status" value="1"/>
</dbReference>
<sequence length="325" mass="36504">MPNAAEPAPSLSTASSFSSEHHLNSPEQTAFWQQVTQSSFKANDDVSLAYACIINPNSIGTIVLSSGRVESYLKYKELMFDLYLQGYSLFAIDHRGQGLSSRTTTDPHKGHIDKFQRYVDDFGDFINKVVKPQPEEDYFLVGHSMGGAIGTLYLEQHSGVFKAAVFSAPMYGIKLPLPKRFIRWLAARLDNHNKQQPNYVLGGKGYHADEFDKNDLTNSKLRYQDYRKLYEQEPKLQLGSPTNHWLVESIDAGDDAIKAAQNIDIPLLVLQAEEDTIVSNTAQKKAATGQCKLLKIPYARHEIFMERDKARNLALSALLAFLQQT</sequence>
<dbReference type="RefSeq" id="WP_020915023.1">
    <property type="nucleotide sequence ID" value="NC_011566.1"/>
</dbReference>
<dbReference type="AlphaFoldDB" id="B8CVM0"/>
<reference evidence="3 4" key="1">
    <citation type="journal article" date="2008" name="PLoS ONE">
        <title>Environmental adaptation: genomic analysis of the piezotolerant and psychrotolerant deep-sea iron reducing bacterium Shewanella piezotolerans WP3.</title>
        <authorList>
            <person name="Wang F."/>
            <person name="Wang J."/>
            <person name="Jian H."/>
            <person name="Zhang B."/>
            <person name="Li S."/>
            <person name="Wang F."/>
            <person name="Zeng X."/>
            <person name="Gao L."/>
            <person name="Bartlett D.H."/>
            <person name="Yu J."/>
            <person name="Hu S."/>
            <person name="Xiao X."/>
        </authorList>
    </citation>
    <scope>NUCLEOTIDE SEQUENCE [LARGE SCALE GENOMIC DNA]</scope>
    <source>
        <strain evidence="4">WP3 / JCM 13877</strain>
    </source>
</reference>
<dbReference type="eggNOG" id="COG2267">
    <property type="taxonomic scope" value="Bacteria"/>
</dbReference>
<dbReference type="EMBL" id="CP000472">
    <property type="protein sequence ID" value="ACJ31696.1"/>
    <property type="molecule type" value="Genomic_DNA"/>
</dbReference>
<proteinExistence type="predicted"/>
<dbReference type="InterPro" id="IPR029058">
    <property type="entry name" value="AB_hydrolase_fold"/>
</dbReference>
<dbReference type="STRING" id="225849.swp_5081"/>
<dbReference type="PANTHER" id="PTHR11614">
    <property type="entry name" value="PHOSPHOLIPASE-RELATED"/>
    <property type="match status" value="1"/>
</dbReference>
<protein>
    <submittedName>
        <fullName evidence="3">Lysophospholipase</fullName>
    </submittedName>
</protein>
<accession>B8CVM0</accession>
<dbReference type="Proteomes" id="UP000000753">
    <property type="component" value="Chromosome"/>
</dbReference>
<keyword evidence="4" id="KW-1185">Reference proteome</keyword>